<dbReference type="InterPro" id="IPR008757">
    <property type="entry name" value="Peptidase_M6-like_domain"/>
</dbReference>
<evidence type="ECO:0000259" key="4">
    <source>
        <dbReference type="Pfam" id="PF05547"/>
    </source>
</evidence>
<feature type="domain" description="Peptidase M6-like" evidence="4">
    <location>
        <begin position="143"/>
        <end position="347"/>
    </location>
</feature>
<dbReference type="PANTHER" id="PTHR41775">
    <property type="entry name" value="SECRETED PROTEIN-RELATED"/>
    <property type="match status" value="1"/>
</dbReference>
<reference evidence="6" key="1">
    <citation type="journal article" date="2020" name="mSystems">
        <title>Genome- and Community-Level Interaction Insights into Carbon Utilization and Element Cycling Functions of Hydrothermarchaeota in Hydrothermal Sediment.</title>
        <authorList>
            <person name="Zhou Z."/>
            <person name="Liu Y."/>
            <person name="Xu W."/>
            <person name="Pan J."/>
            <person name="Luo Z.H."/>
            <person name="Li M."/>
        </authorList>
    </citation>
    <scope>NUCLEOTIDE SEQUENCE [LARGE SCALE GENOMIC DNA]</scope>
    <source>
        <strain evidence="6">SpSt-97</strain>
    </source>
</reference>
<keyword evidence="6" id="KW-0378">Hydrolase</keyword>
<dbReference type="NCBIfam" id="TIGR03804">
    <property type="entry name" value="para_beta_helix"/>
    <property type="match status" value="3"/>
</dbReference>
<evidence type="ECO:0000256" key="2">
    <source>
        <dbReference type="SAM" id="Phobius"/>
    </source>
</evidence>
<dbReference type="Gene3D" id="2.160.20.10">
    <property type="entry name" value="Single-stranded right-handed beta-helix, Pectin lyase-like"/>
    <property type="match status" value="1"/>
</dbReference>
<dbReference type="InterPro" id="IPR011050">
    <property type="entry name" value="Pectin_lyase_fold/virulence"/>
</dbReference>
<keyword evidence="6" id="KW-0645">Protease</keyword>
<feature type="region of interest" description="Disordered" evidence="1">
    <location>
        <begin position="1752"/>
        <end position="1791"/>
    </location>
</feature>
<dbReference type="GO" id="GO:0008237">
    <property type="term" value="F:metallopeptidase activity"/>
    <property type="evidence" value="ECO:0007669"/>
    <property type="project" value="UniProtKB-KW"/>
</dbReference>
<dbReference type="InterPro" id="IPR012334">
    <property type="entry name" value="Pectin_lyas_fold"/>
</dbReference>
<proteinExistence type="predicted"/>
<dbReference type="InterPro" id="IPR006626">
    <property type="entry name" value="PbH1"/>
</dbReference>
<dbReference type="Pfam" id="PF05547">
    <property type="entry name" value="Peptidase_M6"/>
    <property type="match status" value="1"/>
</dbReference>
<evidence type="ECO:0000259" key="3">
    <source>
        <dbReference type="Pfam" id="PF05048"/>
    </source>
</evidence>
<feature type="transmembrane region" description="Helical" evidence="2">
    <location>
        <begin position="1793"/>
        <end position="1810"/>
    </location>
</feature>
<dbReference type="PANTHER" id="PTHR41775:SF1">
    <property type="entry name" value="PEPTIDASE M6-LIKE DOMAIN-CONTAINING PROTEIN"/>
    <property type="match status" value="1"/>
</dbReference>
<feature type="domain" description="Periplasmic copper-binding protein NosD beta helix" evidence="3">
    <location>
        <begin position="549"/>
        <end position="741"/>
    </location>
</feature>
<dbReference type="Pfam" id="PF05048">
    <property type="entry name" value="NosD"/>
    <property type="match status" value="1"/>
</dbReference>
<keyword evidence="2" id="KW-0472">Membrane</keyword>
<feature type="compositionally biased region" description="Low complexity" evidence="1">
    <location>
        <begin position="1752"/>
        <end position="1783"/>
    </location>
</feature>
<evidence type="ECO:0000313" key="6">
    <source>
        <dbReference type="EMBL" id="HGE67048.1"/>
    </source>
</evidence>
<dbReference type="SUPFAM" id="SSF51126">
    <property type="entry name" value="Pectin lyase-like"/>
    <property type="match status" value="1"/>
</dbReference>
<dbReference type="InterPro" id="IPR026371">
    <property type="entry name" value="PGF_CTERM"/>
</dbReference>
<dbReference type="InterPro" id="IPR022441">
    <property type="entry name" value="Para_beta_helix_rpt-2"/>
</dbReference>
<dbReference type="InterPro" id="IPR007742">
    <property type="entry name" value="NosD_dom"/>
</dbReference>
<accession>A0A7C3UII4</accession>
<protein>
    <submittedName>
        <fullName evidence="6">M6 family metalloprotease domain-containing protein</fullName>
    </submittedName>
</protein>
<dbReference type="GO" id="GO:0006508">
    <property type="term" value="P:proteolysis"/>
    <property type="evidence" value="ECO:0007669"/>
    <property type="project" value="UniProtKB-KW"/>
</dbReference>
<dbReference type="EMBL" id="DTPI01000037">
    <property type="protein sequence ID" value="HGE67048.1"/>
    <property type="molecule type" value="Genomic_DNA"/>
</dbReference>
<keyword evidence="2" id="KW-0812">Transmembrane</keyword>
<dbReference type="SMART" id="SM00710">
    <property type="entry name" value="PbH1"/>
    <property type="match status" value="4"/>
</dbReference>
<gene>
    <name evidence="6" type="ORF">ENX77_08060</name>
</gene>
<dbReference type="NCBIfam" id="TIGR03296">
    <property type="entry name" value="M6dom_TIGR03296"/>
    <property type="match status" value="1"/>
</dbReference>
<name>A0A7C3UII4_9EURY</name>
<dbReference type="Gene3D" id="3.40.390.10">
    <property type="entry name" value="Collagenase (Catalytic Domain)"/>
    <property type="match status" value="1"/>
</dbReference>
<keyword evidence="2" id="KW-1133">Transmembrane helix</keyword>
<dbReference type="Pfam" id="PF18204">
    <property type="entry name" value="PGF-CTERM"/>
    <property type="match status" value="1"/>
</dbReference>
<dbReference type="SUPFAM" id="SSF55486">
    <property type="entry name" value="Metalloproteases ('zincins'), catalytic domain"/>
    <property type="match status" value="1"/>
</dbReference>
<organism evidence="6">
    <name type="scientific">Geoglobus ahangari</name>
    <dbReference type="NCBI Taxonomy" id="113653"/>
    <lineage>
        <taxon>Archaea</taxon>
        <taxon>Methanobacteriati</taxon>
        <taxon>Methanobacteriota</taxon>
        <taxon>Archaeoglobi</taxon>
        <taxon>Archaeoglobales</taxon>
        <taxon>Archaeoglobaceae</taxon>
        <taxon>Geoglobus</taxon>
    </lineage>
</organism>
<keyword evidence="6" id="KW-0482">Metalloprotease</keyword>
<comment type="caution">
    <text evidence="6">The sequence shown here is derived from an EMBL/GenBank/DDBJ whole genome shotgun (WGS) entry which is preliminary data.</text>
</comment>
<evidence type="ECO:0000259" key="5">
    <source>
        <dbReference type="Pfam" id="PF18204"/>
    </source>
</evidence>
<feature type="domain" description="PGF-CTERM archaeal protein-sorting signal" evidence="5">
    <location>
        <begin position="1792"/>
        <end position="1813"/>
    </location>
</feature>
<dbReference type="GO" id="GO:0016020">
    <property type="term" value="C:membrane"/>
    <property type="evidence" value="ECO:0007669"/>
    <property type="project" value="UniProtKB-SubCell"/>
</dbReference>
<dbReference type="InterPro" id="IPR024079">
    <property type="entry name" value="MetalloPept_cat_dom_sf"/>
</dbReference>
<dbReference type="NCBIfam" id="TIGR04126">
    <property type="entry name" value="PGF_CTERM"/>
    <property type="match status" value="1"/>
</dbReference>
<evidence type="ECO:0000256" key="1">
    <source>
        <dbReference type="SAM" id="MobiDB-lite"/>
    </source>
</evidence>
<sequence length="1814" mass="200505">MRKVRLVIILLFVPLLISKALAVPAAPKLHILKQADGTEFKARLWGDEWNNGFETLDGYTIIFNSSSGNWEYAVLDQDGKLKCSGKIVAKDSPSSIPKKIRPSLHALSKKALTALPKSLQKSVPTKGILKIPVILISFPDQANTYTVSDFEDLLFNDTPGSKSMREYFKEVSYGNLLLSGDVFGWYVAENEHDYYGQDVEKAAELIREAVQKADATVNFSHFDNDGDGYVDVVVVVHSGTGAEESGSSNDIWSHQWYLSAAGVGAYVTDDGVVVDRYTIQPEIFSNGQLVTIGVFVHEFGHALGLPDLYDTDYSSCGVGVWDVMSAGSWLGVSRLGDTPSHFSAWCKWRLGWVTPIEVKSSLINQTINNVEISGEVYQLLPNPNGPTDWVIGNVGVGEYFLVENRYKIGFDSALPGEGLLIWHIDESMPNNDNESHKLVDLEEADGLNDLDYCTNYGDATDPWYKNPFGFTDTSYPNSKLYNGAPSGVEIVNISDAGPIMTADLLIKPVKVYVPDNYSTIQQAVNNVTVGSVIIVRDGSYTENIDIYKQLTLMSENGSSNCIIQAEYPDDHTLHVNADHVNIGGFTIKGAIWKSGIYLCGNYINLSKNRLVGNHYGIYLHSSNSSVIADNTLELNHFGIYFSSSSNNTVSNNRVSNNKFGLVIYNSEDNIISDNVVESNTYGIWLSHSTNNKIYLNSLNNSNNINSYASTNIWNLTFPIAYMYNSSIFVNYLGNYWSDYTGSDINSDGVGDLPYIIDASNRDYHPLLHKWVNYSVVSVDNVIFIKPQAITLKQNSASPIYIFLNRIPGGLSYANITVSITNRSVAEITNIEFPSWALLSDNSPLPASTVWFKVGDLNNQVKVGHTNVVLATLTIKGLSEGASDITITVNSFQDDSYTDIKDRIATESGTITVATGPPPTTTVPPPETSVDMTFKDPTETVSMKVYDIDKWYWDDANKRYVAQFDFGDTLKIYIYGLDSEVTTTFEIRDWDTDDAKFTDSFEATSRTYEIDTSDPKIALYPGCFYFYLNNGNKYVIDTKVGKVDLGKPVALCLHSAKPEIHIAIENKRLPIVKGDNIVARIKVYGTGLPVDTYITISGPVKTVYWNDSALTTSKEAVKFETRERTIVIPTEPLFTQYGGTTGTYTLSVSVLGEVESVKFEIKGISITFDVPSTIALGNELKLKGTVNLAETRSIEDYGDENKVYVGVFTPEGKLILEDGSLAEADVSPNHYTRVCIIDSAGIWEHDSKVYLDPTKFGTGSYKIVALAVATASIKDTATMYISVEEPKIEFTMDKTVYSRGEDIKFKGTANVRKGTVIEIWCDQGLSNLLREPVTKIEVIVDANGKFESSKYHIKNDAAKTSYTIHARIKGTDYEDVVTISVEKAPLSAEISRTSAPRGGEVVISGSTSLDYVYIYTDDYPVLKNVGELYSDTEGFNPYEVIAKDPRYAYYKIKVTDNKFSVKLTVDETADTGTYTVYVIAPANESWIDPAEDAMVQLSLTVTEFGFLTVPSEIRMVRGDVVDVYLQVNADPDDVIVKATFEGLGVKVKEDRLTFTKYNESIGTGWVYATLYPFYDDGTNSLVDRGAPDKLLRSGVYTLTLHMYNKATNEEISEAKTTIPVVVEDLQLNVNYPSEVVKGDPLVVKIETNRKSTKIYDYIYVVLDLGVKKMKYPRVALDASGSAEVEIPTVGIYPGTYKLYVRDAMRTVKDDVERWYDINPAGDYAKEYDAQDDVLAGPFEVKIVEAAVVTPTPVETTPTPVETTPVETTPVVTTPVETTPVETTPTPTPTPRGPGFEAIFAVAGLLAVAYLLRRRQ</sequence>